<organism evidence="1">
    <name type="scientific">mine drainage metagenome</name>
    <dbReference type="NCBI Taxonomy" id="410659"/>
    <lineage>
        <taxon>unclassified sequences</taxon>
        <taxon>metagenomes</taxon>
        <taxon>ecological metagenomes</taxon>
    </lineage>
</organism>
<dbReference type="AlphaFoldDB" id="T1ATM7"/>
<keyword evidence="1" id="KW-0378">Hydrolase</keyword>
<proteinExistence type="predicted"/>
<reference evidence="1" key="2">
    <citation type="journal article" date="2014" name="ISME J.">
        <title>Microbial stratification in low pH oxic and suboxic macroscopic growths along an acid mine drainage.</title>
        <authorList>
            <person name="Mendez-Garcia C."/>
            <person name="Mesa V."/>
            <person name="Sprenger R.R."/>
            <person name="Richter M."/>
            <person name="Diez M.S."/>
            <person name="Solano J."/>
            <person name="Bargiela R."/>
            <person name="Golyshina O.V."/>
            <person name="Manteca A."/>
            <person name="Ramos J.L."/>
            <person name="Gallego J.R."/>
            <person name="Llorente I."/>
            <person name="Martins Dos Santos V.A."/>
            <person name="Jensen O.N."/>
            <person name="Pelaez A.I."/>
            <person name="Sanchez J."/>
            <person name="Ferrer M."/>
        </authorList>
    </citation>
    <scope>NUCLEOTIDE SEQUENCE</scope>
</reference>
<feature type="non-terminal residue" evidence="1">
    <location>
        <position position="1"/>
    </location>
</feature>
<protein>
    <submittedName>
        <fullName evidence="1">HNH endonuclease</fullName>
    </submittedName>
</protein>
<accession>T1ATM7</accession>
<sequence>KSHALDAVCVGSVSEVMGWQKPTLAIKAAGRGSYQRTRLDAFGFPRGYLTREKRIKGFQTGDMVSAKVPAGKKAGIHTGRVAVRASGSFKRPRWIRP</sequence>
<keyword evidence="1" id="KW-0255">Endonuclease</keyword>
<comment type="caution">
    <text evidence="1">The sequence shown here is derived from an EMBL/GenBank/DDBJ whole genome shotgun (WGS) entry which is preliminary data.</text>
</comment>
<reference evidence="1" key="1">
    <citation type="submission" date="2013-08" db="EMBL/GenBank/DDBJ databases">
        <authorList>
            <person name="Mendez C."/>
            <person name="Richter M."/>
            <person name="Ferrer M."/>
            <person name="Sanchez J."/>
        </authorList>
    </citation>
    <scope>NUCLEOTIDE SEQUENCE</scope>
</reference>
<evidence type="ECO:0000313" key="1">
    <source>
        <dbReference type="EMBL" id="EQD45375.1"/>
    </source>
</evidence>
<dbReference type="GO" id="GO:0004519">
    <property type="term" value="F:endonuclease activity"/>
    <property type="evidence" value="ECO:0007669"/>
    <property type="project" value="UniProtKB-KW"/>
</dbReference>
<dbReference type="EMBL" id="AUZX01010899">
    <property type="protein sequence ID" value="EQD45375.1"/>
    <property type="molecule type" value="Genomic_DNA"/>
</dbReference>
<gene>
    <name evidence="1" type="ORF">B1A_14843</name>
</gene>
<name>T1ATM7_9ZZZZ</name>
<keyword evidence="1" id="KW-0540">Nuclease</keyword>